<name>A0A6A6FQ31_9PEZI</name>
<evidence type="ECO:0008006" key="4">
    <source>
        <dbReference type="Google" id="ProtNLM"/>
    </source>
</evidence>
<evidence type="ECO:0000313" key="2">
    <source>
        <dbReference type="EMBL" id="KAF2215308.1"/>
    </source>
</evidence>
<sequence length="892" mass="99167">MSDPTHSDASQASNNIKVTEIKINSSGTKLFAPTKVGIKDEYFYCSVAVRKDRVPYALQSDTDKKLIESMDGGRKASQRLRTRPLRCCEQIQLLGQSGERRSKCRRRGKIEAARLDQALNESAWISKNFAPSEEEPIISPWQLTTDNGPTTLPIDNERRKEILVAILEKEYMGRPDVAVYANKFLDTKNEPATKVPGLRLKGGMERRLAPISGNTPLLYESACSQLFFKQQQTVASFMLECFGDGKKLDSDIIRNVDLLNKALRGKHVEFQGLDDWQTRPVENVHSILVKDIDEKAKHPTWSGPEGHALRETDLPCINVGTAQYARMMPPEHCFFTPGQTFSKPITEKIRKKLDAHQKTLQTEVGLADLKQIAYAIGGGNVKSVAKALRKRVLEDVLQRAFDKNVKVCFVRSTNNSPPEDVLEEFQKCVVNIPVARMQRNSVWKLVKPLELESASGWTAELKKLKDDHAGPGQTLVAVVLLGKGDNKAVAYQNLKRIVDVDVGVQAYFLTTKHLEKRALGSAQDAAQGATGELVRRMATRHLVNRPVSTEATGLEIGIHIEEVALRNEPPSGYLVVITAKHALSSSGYSTSRELITIIRSGNIIEQNHGDSGKIRDAVQAHMSPARQFSYLVLDDAAPDTLVCQKDVAGLSDPGTILLTDAGVRSDRVTRFFRVHRAQLPKKSDDTNQDYTTLRTTAIGMILTGHRLDGTDFAVKPIESRQFGHGRKMPHRRSQAISPENEAIDIVPVKNTSPSSKPLAERRSPSNPESMRNVSGESGQDESPLPSIGNAIPIRPRQGHLRKSHIGVLPEVFRDLEHTQAPQKQEPVTRAEMERLGHLWTDDLLDLNDQKYPVVTHLAHLVAKRANLHIKLEEGNPVLPSVHAEVAESLYFM</sequence>
<feature type="region of interest" description="Disordered" evidence="1">
    <location>
        <begin position="721"/>
        <end position="795"/>
    </location>
</feature>
<feature type="compositionally biased region" description="Polar residues" evidence="1">
    <location>
        <begin position="764"/>
        <end position="777"/>
    </location>
</feature>
<dbReference type="InterPro" id="IPR036085">
    <property type="entry name" value="PAZ_dom_sf"/>
</dbReference>
<feature type="compositionally biased region" description="Basic residues" evidence="1">
    <location>
        <begin position="723"/>
        <end position="733"/>
    </location>
</feature>
<dbReference type="AlphaFoldDB" id="A0A6A6FQ31"/>
<dbReference type="EMBL" id="ML992666">
    <property type="protein sequence ID" value="KAF2215308.1"/>
    <property type="molecule type" value="Genomic_DNA"/>
</dbReference>
<dbReference type="SUPFAM" id="SSF101690">
    <property type="entry name" value="PAZ domain"/>
    <property type="match status" value="1"/>
</dbReference>
<dbReference type="OrthoDB" id="3636600at2759"/>
<dbReference type="Proteomes" id="UP000799539">
    <property type="component" value="Unassembled WGS sequence"/>
</dbReference>
<proteinExistence type="predicted"/>
<protein>
    <recommendedName>
        <fullName evidence="4">PAZ domain-containing protein</fullName>
    </recommendedName>
</protein>
<evidence type="ECO:0000256" key="1">
    <source>
        <dbReference type="SAM" id="MobiDB-lite"/>
    </source>
</evidence>
<organism evidence="2 3">
    <name type="scientific">Cercospora zeae-maydis SCOH1-5</name>
    <dbReference type="NCBI Taxonomy" id="717836"/>
    <lineage>
        <taxon>Eukaryota</taxon>
        <taxon>Fungi</taxon>
        <taxon>Dikarya</taxon>
        <taxon>Ascomycota</taxon>
        <taxon>Pezizomycotina</taxon>
        <taxon>Dothideomycetes</taxon>
        <taxon>Dothideomycetidae</taxon>
        <taxon>Mycosphaerellales</taxon>
        <taxon>Mycosphaerellaceae</taxon>
        <taxon>Cercospora</taxon>
    </lineage>
</organism>
<accession>A0A6A6FQ31</accession>
<evidence type="ECO:0000313" key="3">
    <source>
        <dbReference type="Proteomes" id="UP000799539"/>
    </source>
</evidence>
<reference evidence="2" key="1">
    <citation type="journal article" date="2020" name="Stud. Mycol.">
        <title>101 Dothideomycetes genomes: a test case for predicting lifestyles and emergence of pathogens.</title>
        <authorList>
            <person name="Haridas S."/>
            <person name="Albert R."/>
            <person name="Binder M."/>
            <person name="Bloem J."/>
            <person name="Labutti K."/>
            <person name="Salamov A."/>
            <person name="Andreopoulos B."/>
            <person name="Baker S."/>
            <person name="Barry K."/>
            <person name="Bills G."/>
            <person name="Bluhm B."/>
            <person name="Cannon C."/>
            <person name="Castanera R."/>
            <person name="Culley D."/>
            <person name="Daum C."/>
            <person name="Ezra D."/>
            <person name="Gonzalez J."/>
            <person name="Henrissat B."/>
            <person name="Kuo A."/>
            <person name="Liang C."/>
            <person name="Lipzen A."/>
            <person name="Lutzoni F."/>
            <person name="Magnuson J."/>
            <person name="Mondo S."/>
            <person name="Nolan M."/>
            <person name="Ohm R."/>
            <person name="Pangilinan J."/>
            <person name="Park H.-J."/>
            <person name="Ramirez L."/>
            <person name="Alfaro M."/>
            <person name="Sun H."/>
            <person name="Tritt A."/>
            <person name="Yoshinaga Y."/>
            <person name="Zwiers L.-H."/>
            <person name="Turgeon B."/>
            <person name="Goodwin S."/>
            <person name="Spatafora J."/>
            <person name="Crous P."/>
            <person name="Grigoriev I."/>
        </authorList>
    </citation>
    <scope>NUCLEOTIDE SEQUENCE</scope>
    <source>
        <strain evidence="2">SCOH1-5</strain>
    </source>
</reference>
<gene>
    <name evidence="2" type="ORF">CERZMDRAFT_82338</name>
</gene>
<keyword evidence="3" id="KW-1185">Reference proteome</keyword>